<dbReference type="InterPro" id="IPR051211">
    <property type="entry name" value="PG_lysyltransferase"/>
</dbReference>
<feature type="transmembrane region" description="Helical" evidence="6">
    <location>
        <begin position="84"/>
        <end position="101"/>
    </location>
</feature>
<evidence type="ECO:0000256" key="5">
    <source>
        <dbReference type="ARBA" id="ARBA00023136"/>
    </source>
</evidence>
<dbReference type="EMBL" id="AP018827">
    <property type="protein sequence ID" value="BBF80360.1"/>
    <property type="molecule type" value="Genomic_DNA"/>
</dbReference>
<dbReference type="InterPro" id="IPR024320">
    <property type="entry name" value="LPG_synthase_C"/>
</dbReference>
<dbReference type="AlphaFoldDB" id="A0A3G9FZ85"/>
<dbReference type="SUPFAM" id="SSF55729">
    <property type="entry name" value="Acyl-CoA N-acyltransferases (Nat)"/>
    <property type="match status" value="1"/>
</dbReference>
<feature type="transmembrane region" description="Helical" evidence="6">
    <location>
        <begin position="12"/>
        <end position="38"/>
    </location>
</feature>
<protein>
    <submittedName>
        <fullName evidence="8">Conserved protein</fullName>
    </submittedName>
</protein>
<keyword evidence="5 6" id="KW-0472">Membrane</keyword>
<dbReference type="InterPro" id="IPR016181">
    <property type="entry name" value="Acyl_CoA_acyltransferase"/>
</dbReference>
<name>A0A3G9FZ85_9CAUL</name>
<evidence type="ECO:0000313" key="9">
    <source>
        <dbReference type="Proteomes" id="UP000278756"/>
    </source>
</evidence>
<dbReference type="PANTHER" id="PTHR34697:SF2">
    <property type="entry name" value="PHOSPHATIDYLGLYCEROL LYSYLTRANSFERASE"/>
    <property type="match status" value="1"/>
</dbReference>
<evidence type="ECO:0000259" key="7">
    <source>
        <dbReference type="Pfam" id="PF09924"/>
    </source>
</evidence>
<feature type="domain" description="Phosphatidylglycerol lysyltransferase C-terminal" evidence="7">
    <location>
        <begin position="231"/>
        <end position="516"/>
    </location>
</feature>
<organism evidence="8 9">
    <name type="scientific">Asticcacaulis excentricus</name>
    <dbReference type="NCBI Taxonomy" id="78587"/>
    <lineage>
        <taxon>Bacteria</taxon>
        <taxon>Pseudomonadati</taxon>
        <taxon>Pseudomonadota</taxon>
        <taxon>Alphaproteobacteria</taxon>
        <taxon>Caulobacterales</taxon>
        <taxon>Caulobacteraceae</taxon>
        <taxon>Asticcacaulis</taxon>
    </lineage>
</organism>
<sequence>MKHHKDIKALVLDMAIVAVPKIMAVLMMLAGTFLLASVLSPIDPEAMPFVRQWLPLEVVELSHVAGVATGVLLLFAARGLWERLDSAWYMALGLLVAGAILSMTRELAFGVAEVMVVCALLLLPCKRAFNRRSRLMTLTLKPIWLLVTATVLILVATVGFYFYERTPYAHELWQRFAYEASVSRFLRGLVVIAITVALFALYRLFGLARATPDLPDDEDMEDLRGVVSLARDPQAWLALTGDKHILWNEARTAFAMYGVAGRNWVVLSAPVGPPEEVEKLGWRLKEMAALANAKLSIYRVTAEFLPLAIDLGLRPFKIGEEALVPVQSFDLAGKKGYGFRQVWRKFEQAEAQFEVLHPEAVETHLPRLKAISAAWLEEKKGKEKGYSLGYFDPDYIRLTPIAVIRIGGEIMAFANLWAAEGRTSLSLDLMRYAPEAPPNIMEYLFLRLIFYARDEGYQWFSLGMAPLGGLEARPLSPMWNKIAALIYAYGGEMYNFDGLRAYKEKFKPVWKPIYFAVSGNEAALMPALLAVVQLGGRVDKAKEA</sequence>
<reference evidence="9" key="1">
    <citation type="journal article" date="2017" name="Biotechnol. Biofuels">
        <title>Evaluation of environmental bacterial communities as a factor affecting the growth of duckweed Lemna minor.</title>
        <authorList>
            <person name="Ishizawa H."/>
            <person name="Kuroda M."/>
            <person name="Morikawa M."/>
            <person name="Ike M."/>
        </authorList>
    </citation>
    <scope>NUCLEOTIDE SEQUENCE [LARGE SCALE GENOMIC DNA]</scope>
    <source>
        <strain evidence="9">M6</strain>
    </source>
</reference>
<accession>A0A3G9FZ85</accession>
<dbReference type="OrthoDB" id="145485at2"/>
<dbReference type="GO" id="GO:0005886">
    <property type="term" value="C:plasma membrane"/>
    <property type="evidence" value="ECO:0007669"/>
    <property type="project" value="UniProtKB-SubCell"/>
</dbReference>
<reference evidence="9" key="2">
    <citation type="journal article" date="2017" name="Plant Physiol. Biochem.">
        <title>Differential oxidative and antioxidative response of duckweed Lemna minor toward plant growth promoting/inhibiting bacteria.</title>
        <authorList>
            <person name="Ishizawa H."/>
            <person name="Kuroda M."/>
            <person name="Morikawa M."/>
            <person name="Ike M."/>
        </authorList>
    </citation>
    <scope>NUCLEOTIDE SEQUENCE [LARGE SCALE GENOMIC DNA]</scope>
    <source>
        <strain evidence="9">M6</strain>
    </source>
</reference>
<dbReference type="PANTHER" id="PTHR34697">
    <property type="entry name" value="PHOSPHATIDYLGLYCEROL LYSYLTRANSFERASE"/>
    <property type="match status" value="1"/>
</dbReference>
<keyword evidence="3 6" id="KW-0812">Transmembrane</keyword>
<dbReference type="GO" id="GO:0055091">
    <property type="term" value="P:phospholipid homeostasis"/>
    <property type="evidence" value="ECO:0007669"/>
    <property type="project" value="TreeGrafter"/>
</dbReference>
<keyword evidence="4 6" id="KW-1133">Transmembrane helix</keyword>
<evidence type="ECO:0000256" key="4">
    <source>
        <dbReference type="ARBA" id="ARBA00022989"/>
    </source>
</evidence>
<feature type="transmembrane region" description="Helical" evidence="6">
    <location>
        <begin position="143"/>
        <end position="163"/>
    </location>
</feature>
<evidence type="ECO:0000256" key="2">
    <source>
        <dbReference type="ARBA" id="ARBA00022475"/>
    </source>
</evidence>
<feature type="transmembrane region" description="Helical" evidence="6">
    <location>
        <begin position="185"/>
        <end position="205"/>
    </location>
</feature>
<dbReference type="RefSeq" id="WP_126420645.1">
    <property type="nucleotide sequence ID" value="NZ_AP018827.1"/>
</dbReference>
<gene>
    <name evidence="8" type="ORF">EM6_0940</name>
</gene>
<proteinExistence type="predicted"/>
<dbReference type="Proteomes" id="UP000278756">
    <property type="component" value="Chromosome 1"/>
</dbReference>
<dbReference type="Pfam" id="PF09924">
    <property type="entry name" value="LPG_synthase_C"/>
    <property type="match status" value="1"/>
</dbReference>
<evidence type="ECO:0000256" key="6">
    <source>
        <dbReference type="SAM" id="Phobius"/>
    </source>
</evidence>
<evidence type="ECO:0000256" key="1">
    <source>
        <dbReference type="ARBA" id="ARBA00004651"/>
    </source>
</evidence>
<dbReference type="GO" id="GO:0016755">
    <property type="term" value="F:aminoacyltransferase activity"/>
    <property type="evidence" value="ECO:0007669"/>
    <property type="project" value="TreeGrafter"/>
</dbReference>
<feature type="transmembrane region" description="Helical" evidence="6">
    <location>
        <begin position="58"/>
        <end position="77"/>
    </location>
</feature>
<keyword evidence="2" id="KW-1003">Cell membrane</keyword>
<comment type="subcellular location">
    <subcellularLocation>
        <location evidence="1">Cell membrane</location>
        <topology evidence="1">Multi-pass membrane protein</topology>
    </subcellularLocation>
</comment>
<evidence type="ECO:0000256" key="3">
    <source>
        <dbReference type="ARBA" id="ARBA00022692"/>
    </source>
</evidence>
<evidence type="ECO:0000313" key="8">
    <source>
        <dbReference type="EMBL" id="BBF80360.1"/>
    </source>
</evidence>